<dbReference type="Proteomes" id="UP000314294">
    <property type="component" value="Unassembled WGS sequence"/>
</dbReference>
<protein>
    <submittedName>
        <fullName evidence="1">Uncharacterized protein</fullName>
    </submittedName>
</protein>
<organism evidence="1 2">
    <name type="scientific">Liparis tanakae</name>
    <name type="common">Tanaka's snailfish</name>
    <dbReference type="NCBI Taxonomy" id="230148"/>
    <lineage>
        <taxon>Eukaryota</taxon>
        <taxon>Metazoa</taxon>
        <taxon>Chordata</taxon>
        <taxon>Craniata</taxon>
        <taxon>Vertebrata</taxon>
        <taxon>Euteleostomi</taxon>
        <taxon>Actinopterygii</taxon>
        <taxon>Neopterygii</taxon>
        <taxon>Teleostei</taxon>
        <taxon>Neoteleostei</taxon>
        <taxon>Acanthomorphata</taxon>
        <taxon>Eupercaria</taxon>
        <taxon>Perciformes</taxon>
        <taxon>Cottioidei</taxon>
        <taxon>Cottales</taxon>
        <taxon>Liparidae</taxon>
        <taxon>Liparis</taxon>
    </lineage>
</organism>
<evidence type="ECO:0000313" key="2">
    <source>
        <dbReference type="Proteomes" id="UP000314294"/>
    </source>
</evidence>
<keyword evidence="2" id="KW-1185">Reference proteome</keyword>
<sequence>MKSSVIPRTIYYRLRDSPSPGDLVLEPTWRRLRVTWTSCQALSLNFPLAGSTRASKAPEPRLMTSHRAPFLRDRLT</sequence>
<dbReference type="AlphaFoldDB" id="A0A4Z2IFY8"/>
<evidence type="ECO:0000313" key="1">
    <source>
        <dbReference type="EMBL" id="TNN76212.1"/>
    </source>
</evidence>
<dbReference type="EMBL" id="SRLO01000095">
    <property type="protein sequence ID" value="TNN76212.1"/>
    <property type="molecule type" value="Genomic_DNA"/>
</dbReference>
<gene>
    <name evidence="1" type="ORF">EYF80_013500</name>
</gene>
<proteinExistence type="predicted"/>
<comment type="caution">
    <text evidence="1">The sequence shown here is derived from an EMBL/GenBank/DDBJ whole genome shotgun (WGS) entry which is preliminary data.</text>
</comment>
<reference evidence="1 2" key="1">
    <citation type="submission" date="2019-03" db="EMBL/GenBank/DDBJ databases">
        <title>First draft genome of Liparis tanakae, snailfish: a comprehensive survey of snailfish specific genes.</title>
        <authorList>
            <person name="Kim W."/>
            <person name="Song I."/>
            <person name="Jeong J.-H."/>
            <person name="Kim D."/>
            <person name="Kim S."/>
            <person name="Ryu S."/>
            <person name="Song J.Y."/>
            <person name="Lee S.K."/>
        </authorList>
    </citation>
    <scope>NUCLEOTIDE SEQUENCE [LARGE SCALE GENOMIC DNA]</scope>
    <source>
        <tissue evidence="1">Muscle</tissue>
    </source>
</reference>
<name>A0A4Z2IFY8_9TELE</name>
<accession>A0A4Z2IFY8</accession>